<dbReference type="InterPro" id="IPR014917">
    <property type="entry name" value="DUF1800"/>
</dbReference>
<reference evidence="1 2" key="1">
    <citation type="submission" date="2022-04" db="EMBL/GenBank/DDBJ databases">
        <title>Paracoccus sp. YLB-12 draft genome sequence.</title>
        <authorList>
            <person name="Yu L."/>
        </authorList>
    </citation>
    <scope>NUCLEOTIDE SEQUENCE [LARGE SCALE GENOMIC DNA]</scope>
    <source>
        <strain evidence="1 2">YLB-12</strain>
    </source>
</reference>
<organism evidence="1 2">
    <name type="scientific">Paracoccus maritimus</name>
    <dbReference type="NCBI Taxonomy" id="2933292"/>
    <lineage>
        <taxon>Bacteria</taxon>
        <taxon>Pseudomonadati</taxon>
        <taxon>Pseudomonadota</taxon>
        <taxon>Alphaproteobacteria</taxon>
        <taxon>Rhodobacterales</taxon>
        <taxon>Paracoccaceae</taxon>
        <taxon>Paracoccus</taxon>
    </lineage>
</organism>
<protein>
    <submittedName>
        <fullName evidence="1">DUF1800 domain-containing protein</fullName>
    </submittedName>
</protein>
<dbReference type="Pfam" id="PF08811">
    <property type="entry name" value="DUF1800"/>
    <property type="match status" value="1"/>
</dbReference>
<keyword evidence="2" id="KW-1185">Reference proteome</keyword>
<dbReference type="RefSeq" id="WP_260277266.1">
    <property type="nucleotide sequence ID" value="NZ_JANAVZ010000005.1"/>
</dbReference>
<dbReference type="Proteomes" id="UP001320702">
    <property type="component" value="Unassembled WGS sequence"/>
</dbReference>
<sequence length="456" mass="50810">MDFNPDIAAIRLGYGLSARVPPPQTADAFLRSVALSVPDDHAVGMDHVRAAQTMLSDLNSLRKKDPEAASVKEIRQQQRQMRIQSAEAIRHRFARAAGDPGGFGERLVQFWADHFTVSGGSPYQDLMAAAFVDEAIRPHLQGSFAQLMFAAETHPRMVTYLDQDRSFGPHSWIARRRKGRDLGLNENLAREMIELHSLGAGAPYTQKDVRQLAKLLTGLSFHLRRDGNFRPVMAEPGAETVLGQRYGGDRPASLDDIREVIVDLAAHPSTSRHLARKLAVHFVADDPPQSLVDRLDATYRETGGDLPSLYAALMDGPELWSHFRQKVRQPFDFLVAALRALGLDQQRVLDLPMRQVNARLIRPLTNMGQEWAMPRGPDGWPEAAESWATPQGIALRIDWAMRQPRVLVPKLPDPRDFLQAALGETASEALKWAVPRAESAREGLMIVLASADFNRR</sequence>
<dbReference type="EMBL" id="JANAVZ010000005">
    <property type="protein sequence ID" value="MCT4333393.1"/>
    <property type="molecule type" value="Genomic_DNA"/>
</dbReference>
<comment type="caution">
    <text evidence="1">The sequence shown here is derived from an EMBL/GenBank/DDBJ whole genome shotgun (WGS) entry which is preliminary data.</text>
</comment>
<proteinExistence type="predicted"/>
<gene>
    <name evidence="1" type="ORF">MU516_11015</name>
</gene>
<accession>A0ABT2KA31</accession>
<evidence type="ECO:0000313" key="2">
    <source>
        <dbReference type="Proteomes" id="UP001320702"/>
    </source>
</evidence>
<evidence type="ECO:0000313" key="1">
    <source>
        <dbReference type="EMBL" id="MCT4333393.1"/>
    </source>
</evidence>
<name>A0ABT2KA31_9RHOB</name>